<evidence type="ECO:0000259" key="1">
    <source>
        <dbReference type="PROSITE" id="PS51186"/>
    </source>
</evidence>
<dbReference type="SUPFAM" id="SSF55729">
    <property type="entry name" value="Acyl-CoA N-acyltransferases (Nat)"/>
    <property type="match status" value="2"/>
</dbReference>
<evidence type="ECO:0000313" key="2">
    <source>
        <dbReference type="EMBL" id="STX51781.1"/>
    </source>
</evidence>
<dbReference type="GO" id="GO:0016747">
    <property type="term" value="F:acyltransferase activity, transferring groups other than amino-acyl groups"/>
    <property type="evidence" value="ECO:0007669"/>
    <property type="project" value="InterPro"/>
</dbReference>
<reference evidence="2 3" key="1">
    <citation type="submission" date="2018-06" db="EMBL/GenBank/DDBJ databases">
        <authorList>
            <consortium name="Pathogen Informatics"/>
            <person name="Doyle S."/>
        </authorList>
    </citation>
    <scope>NUCLEOTIDE SEQUENCE [LARGE SCALE GENOMIC DNA]</scope>
    <source>
        <strain evidence="2 3">NCTC13316</strain>
    </source>
</reference>
<dbReference type="PANTHER" id="PTHR43617">
    <property type="entry name" value="L-AMINO ACID N-ACETYLTRANSFERASE"/>
    <property type="match status" value="1"/>
</dbReference>
<dbReference type="OrthoDB" id="8479334at2"/>
<keyword evidence="3" id="KW-1185">Reference proteome</keyword>
<evidence type="ECO:0000313" key="3">
    <source>
        <dbReference type="Proteomes" id="UP000254794"/>
    </source>
</evidence>
<gene>
    <name evidence="2" type="ORF">NCTC13316_01879</name>
</gene>
<organism evidence="2 3">
    <name type="scientific">Legionella busanensis</name>
    <dbReference type="NCBI Taxonomy" id="190655"/>
    <lineage>
        <taxon>Bacteria</taxon>
        <taxon>Pseudomonadati</taxon>
        <taxon>Pseudomonadota</taxon>
        <taxon>Gammaproteobacteria</taxon>
        <taxon>Legionellales</taxon>
        <taxon>Legionellaceae</taxon>
        <taxon>Legionella</taxon>
    </lineage>
</organism>
<dbReference type="CDD" id="cd04301">
    <property type="entry name" value="NAT_SF"/>
    <property type="match status" value="1"/>
</dbReference>
<dbReference type="Gene3D" id="3.40.630.30">
    <property type="match status" value="2"/>
</dbReference>
<proteinExistence type="predicted"/>
<dbReference type="PROSITE" id="PS51186">
    <property type="entry name" value="GNAT"/>
    <property type="match status" value="2"/>
</dbReference>
<dbReference type="InterPro" id="IPR016181">
    <property type="entry name" value="Acyl_CoA_acyltransferase"/>
</dbReference>
<feature type="domain" description="N-acetyltransferase" evidence="1">
    <location>
        <begin position="183"/>
        <end position="330"/>
    </location>
</feature>
<sequence>MKKSNKNLLPTLIPATLEDYPIIQNMARFYVYDLSRECGFISKDWACPEDGLYKSYDFKNYFIKANRCAYLIQVDNELAGFALLNQEGFFTDTTWNMGEFFILAKFQNKGISCVIASQLWRQHQGRWEVSVIPENKRALPFWRKCISRYTHEQYKETIEKIDYDPYQPKRYIFRFNTAMHTQIEEHQGNSDYKIEFVDKLDENLEQHMLKDLIAYEFKHGIYVNYKPFSLVLYHKNKIPCGVIKAFTAFAEIYIDDIWVDSTYRGKGYGRALIEALENQFSDKGFNNINLCTSAFQAPEFYKKCGFTEEFTQINKINPKLSKTFFVKFFTNKKQTQGLIT</sequence>
<protein>
    <submittedName>
        <fullName evidence="2">Acyl-CoA N-acyltransferase</fullName>
    </submittedName>
</protein>
<dbReference type="RefSeq" id="WP_115331394.1">
    <property type="nucleotide sequence ID" value="NZ_CAAAHP010000002.1"/>
</dbReference>
<dbReference type="Pfam" id="PF00583">
    <property type="entry name" value="Acetyltransf_1"/>
    <property type="match status" value="2"/>
</dbReference>
<dbReference type="InterPro" id="IPR050276">
    <property type="entry name" value="MshD_Acetyltransferase"/>
</dbReference>
<accession>A0A378JM11</accession>
<feature type="domain" description="N-acetyltransferase" evidence="1">
    <location>
        <begin position="21"/>
        <end position="170"/>
    </location>
</feature>
<keyword evidence="2" id="KW-0808">Transferase</keyword>
<dbReference type="AlphaFoldDB" id="A0A378JM11"/>
<dbReference type="PANTHER" id="PTHR43617:SF34">
    <property type="entry name" value="PUTATIVE-RELATED"/>
    <property type="match status" value="1"/>
</dbReference>
<dbReference type="EMBL" id="UGOD01000001">
    <property type="protein sequence ID" value="STX51781.1"/>
    <property type="molecule type" value="Genomic_DNA"/>
</dbReference>
<dbReference type="Proteomes" id="UP000254794">
    <property type="component" value="Unassembled WGS sequence"/>
</dbReference>
<dbReference type="InterPro" id="IPR000182">
    <property type="entry name" value="GNAT_dom"/>
</dbReference>
<keyword evidence="2" id="KW-0012">Acyltransferase</keyword>
<name>A0A378JM11_9GAMM</name>